<dbReference type="AlphaFoldDB" id="A0A917ENF4"/>
<reference evidence="1" key="1">
    <citation type="journal article" date="2014" name="Int. J. Syst. Evol. Microbiol.">
        <title>Complete genome sequence of Corynebacterium casei LMG S-19264T (=DSM 44701T), isolated from a smear-ripened cheese.</title>
        <authorList>
            <consortium name="US DOE Joint Genome Institute (JGI-PGF)"/>
            <person name="Walter F."/>
            <person name="Albersmeier A."/>
            <person name="Kalinowski J."/>
            <person name="Ruckert C."/>
        </authorList>
    </citation>
    <scope>NUCLEOTIDE SEQUENCE</scope>
    <source>
        <strain evidence="1">CGMCC 1.16012</strain>
    </source>
</reference>
<dbReference type="EMBL" id="BMKN01000003">
    <property type="protein sequence ID" value="GGE62793.1"/>
    <property type="molecule type" value="Genomic_DNA"/>
</dbReference>
<comment type="caution">
    <text evidence="1">The sequence shown here is derived from an EMBL/GenBank/DDBJ whole genome shotgun (WGS) entry which is preliminary data.</text>
</comment>
<evidence type="ECO:0000313" key="2">
    <source>
        <dbReference type="Proteomes" id="UP000606730"/>
    </source>
</evidence>
<name>A0A917ENF4_9RHOB</name>
<keyword evidence="2" id="KW-1185">Reference proteome</keyword>
<protein>
    <submittedName>
        <fullName evidence="1">Uncharacterized protein</fullName>
    </submittedName>
</protein>
<gene>
    <name evidence="1" type="ORF">GCM10011517_33170</name>
</gene>
<evidence type="ECO:0000313" key="1">
    <source>
        <dbReference type="EMBL" id="GGE62793.1"/>
    </source>
</evidence>
<dbReference type="Proteomes" id="UP000606730">
    <property type="component" value="Unassembled WGS sequence"/>
</dbReference>
<proteinExistence type="predicted"/>
<reference evidence="1" key="2">
    <citation type="submission" date="2020-09" db="EMBL/GenBank/DDBJ databases">
        <authorList>
            <person name="Sun Q."/>
            <person name="Zhou Y."/>
        </authorList>
    </citation>
    <scope>NUCLEOTIDE SEQUENCE</scope>
    <source>
        <strain evidence="1">CGMCC 1.16012</strain>
    </source>
</reference>
<organism evidence="1 2">
    <name type="scientific">Actibacterium pelagium</name>
    <dbReference type="NCBI Taxonomy" id="2029103"/>
    <lineage>
        <taxon>Bacteria</taxon>
        <taxon>Pseudomonadati</taxon>
        <taxon>Pseudomonadota</taxon>
        <taxon>Alphaproteobacteria</taxon>
        <taxon>Rhodobacterales</taxon>
        <taxon>Roseobacteraceae</taxon>
        <taxon>Actibacterium</taxon>
    </lineage>
</organism>
<accession>A0A917ENF4</accession>
<sequence length="59" mass="6185">MQNPHTLAANHEGTVVSTKNVGSEGCEARAFGVLKVYMADAFAVNFSSRAAVQTGLSSR</sequence>